<sequence>MLCTASRRNGSPRNRERLEGREECFRFILALIVPCVRYSGEGGSSHQMLKDIEQTYPKVQEEKPPDKRLQMFGLVWISLWAWLSAHVSG</sequence>
<name>A0A8K1LDP7_9PASS</name>
<proteinExistence type="predicted"/>
<dbReference type="AlphaFoldDB" id="A0A8K1LDP7"/>
<evidence type="ECO:0000313" key="1">
    <source>
        <dbReference type="EMBL" id="TRZ10115.1"/>
    </source>
</evidence>
<dbReference type="Proteomes" id="UP000796761">
    <property type="component" value="Unassembled WGS sequence"/>
</dbReference>
<reference evidence="1" key="1">
    <citation type="submission" date="2019-04" db="EMBL/GenBank/DDBJ databases">
        <title>Genome assembly of Zosterops borbonicus 15179.</title>
        <authorList>
            <person name="Leroy T."/>
            <person name="Anselmetti Y."/>
            <person name="Tilak M.-K."/>
            <person name="Nabholz B."/>
        </authorList>
    </citation>
    <scope>NUCLEOTIDE SEQUENCE</scope>
    <source>
        <strain evidence="1">HGM_15179</strain>
        <tissue evidence="1">Muscle</tissue>
    </source>
</reference>
<protein>
    <submittedName>
        <fullName evidence="1">Uncharacterized protein</fullName>
    </submittedName>
</protein>
<keyword evidence="2" id="KW-1185">Reference proteome</keyword>
<organism evidence="1 2">
    <name type="scientific">Zosterops borbonicus</name>
    <dbReference type="NCBI Taxonomy" id="364589"/>
    <lineage>
        <taxon>Eukaryota</taxon>
        <taxon>Metazoa</taxon>
        <taxon>Chordata</taxon>
        <taxon>Craniata</taxon>
        <taxon>Vertebrata</taxon>
        <taxon>Euteleostomi</taxon>
        <taxon>Archelosauria</taxon>
        <taxon>Archosauria</taxon>
        <taxon>Dinosauria</taxon>
        <taxon>Saurischia</taxon>
        <taxon>Theropoda</taxon>
        <taxon>Coelurosauria</taxon>
        <taxon>Aves</taxon>
        <taxon>Neognathae</taxon>
        <taxon>Neoaves</taxon>
        <taxon>Telluraves</taxon>
        <taxon>Australaves</taxon>
        <taxon>Passeriformes</taxon>
        <taxon>Sylvioidea</taxon>
        <taxon>Zosteropidae</taxon>
        <taxon>Zosterops</taxon>
    </lineage>
</organism>
<gene>
    <name evidence="1" type="ORF">HGM15179_016991</name>
</gene>
<evidence type="ECO:0000313" key="2">
    <source>
        <dbReference type="Proteomes" id="UP000796761"/>
    </source>
</evidence>
<comment type="caution">
    <text evidence="1">The sequence shown here is derived from an EMBL/GenBank/DDBJ whole genome shotgun (WGS) entry which is preliminary data.</text>
</comment>
<accession>A0A8K1LDP7</accession>
<dbReference type="EMBL" id="SWJQ01000935">
    <property type="protein sequence ID" value="TRZ10115.1"/>
    <property type="molecule type" value="Genomic_DNA"/>
</dbReference>